<dbReference type="Gene3D" id="3.40.50.720">
    <property type="entry name" value="NAD(P)-binding Rossmann-like Domain"/>
    <property type="match status" value="1"/>
</dbReference>
<evidence type="ECO:0000256" key="2">
    <source>
        <dbReference type="ARBA" id="ARBA00011981"/>
    </source>
</evidence>
<dbReference type="FunFam" id="3.40.50.720:FF:000121">
    <property type="entry name" value="Prostaglandin reductase 2"/>
    <property type="match status" value="1"/>
</dbReference>
<feature type="domain" description="Alcohol dehydrogenase-like C-terminal" evidence="9">
    <location>
        <begin position="157"/>
        <end position="285"/>
    </location>
</feature>
<protein>
    <recommendedName>
        <fullName evidence="4">15-oxoprostaglandin 13-reductase</fullName>
        <ecNumber evidence="2">1.3.1.48</ecNumber>
    </recommendedName>
    <alternativeName>
        <fullName evidence="4">15-oxoprostaglandin 13-reductase</fullName>
    </alternativeName>
</protein>
<accession>A0AAN7PCK7</accession>
<dbReference type="PANTHER" id="PTHR43205">
    <property type="entry name" value="PROSTAGLANDIN REDUCTASE"/>
    <property type="match status" value="1"/>
</dbReference>
<feature type="domain" description="Oxidoreductase N-terminal" evidence="10">
    <location>
        <begin position="11"/>
        <end position="106"/>
    </location>
</feature>
<name>A0AAN7PCK7_9COLE</name>
<dbReference type="PANTHER" id="PTHR43205:SF7">
    <property type="entry name" value="PROSTAGLANDIN REDUCTASE 1"/>
    <property type="match status" value="1"/>
</dbReference>
<keyword evidence="3" id="KW-0560">Oxidoreductase</keyword>
<dbReference type="InterPro" id="IPR045010">
    <property type="entry name" value="MDR_fam"/>
</dbReference>
<evidence type="ECO:0000313" key="11">
    <source>
        <dbReference type="EMBL" id="KAK4885640.1"/>
    </source>
</evidence>
<comment type="similarity">
    <text evidence="1">Belongs to the NADP-dependent oxidoreductase L4BD family.</text>
</comment>
<gene>
    <name evidence="11" type="ORF">RN001_001911</name>
</gene>
<dbReference type="EMBL" id="JARPUR010000001">
    <property type="protein sequence ID" value="KAK4885640.1"/>
    <property type="molecule type" value="Genomic_DNA"/>
</dbReference>
<proteinExistence type="inferred from homology"/>
<evidence type="ECO:0000256" key="5">
    <source>
        <dbReference type="ARBA" id="ARBA00047878"/>
    </source>
</evidence>
<evidence type="ECO:0000256" key="1">
    <source>
        <dbReference type="ARBA" id="ARBA00010460"/>
    </source>
</evidence>
<comment type="catalytic activity">
    <reaction evidence="5">
        <text>13,14-dihydro-15-oxo-prostaglandin F1alpha + NADP(+) = 15-oxoprostaglandin F1alpha + NADPH + H(+)</text>
        <dbReference type="Rhea" id="RHEA:50592"/>
        <dbReference type="ChEBI" id="CHEBI:15378"/>
        <dbReference type="ChEBI" id="CHEBI:57783"/>
        <dbReference type="ChEBI" id="CHEBI:58349"/>
        <dbReference type="ChEBI" id="CHEBI:79072"/>
        <dbReference type="ChEBI" id="CHEBI:133411"/>
    </reaction>
    <physiologicalReaction direction="right-to-left" evidence="5">
        <dbReference type="Rhea" id="RHEA:50594"/>
    </physiologicalReaction>
</comment>
<sequence>MSTSGIYKSFIYSNPIKGLPTLSTFKLTQEQLRPLRDNEYITEAKYIRVGPNPTETACQIKLNSVPKATQLAKIIESRNKNFLVGQYVIGNFGWQTHTVVDLKTHEEVYLIPEIDNVPQTFSLGVLGIPGIAAYFGFFEICKPHKNDILVVSSAAGAVGSCVGQIAKIIGCTVIGITSSDKKCSQLMDIGFDHCINYKKDDVKEKLAEYTPNGIDCYFDNVGGELSSYVIYQMRTHGRICICGATALYYNNNIQVQEIQSPIKVKTVKMEGMHYTRWKDQWNSAIKQNLNWLKENKLKSKETILTGFENLPQIFIDTLKATSSPVFLKSTCASNSSRLSQSFSCTSTPSTSKTDKGDINGDAQFGFSTPTLTKSSSESKGFCDQVLDYLITIRTQNRQILKLLTTNTHNNSIKAFELPDDLELTLPVSNLTDLRRLEEYLSNNTNLSAVASYLSGLGGRDPTTKTNAVLRKLMTNEFAMKFSFLGIRQKKERL</sequence>
<evidence type="ECO:0000259" key="9">
    <source>
        <dbReference type="Pfam" id="PF00107"/>
    </source>
</evidence>
<dbReference type="SUPFAM" id="SSF51735">
    <property type="entry name" value="NAD(P)-binding Rossmann-fold domains"/>
    <property type="match status" value="1"/>
</dbReference>
<dbReference type="Gene3D" id="3.90.180.10">
    <property type="entry name" value="Medium-chain alcohol dehydrogenases, catalytic domain"/>
    <property type="match status" value="1"/>
</dbReference>
<evidence type="ECO:0000259" key="10">
    <source>
        <dbReference type="Pfam" id="PF16884"/>
    </source>
</evidence>
<feature type="region of interest" description="Disordered" evidence="8">
    <location>
        <begin position="338"/>
        <end position="358"/>
    </location>
</feature>
<dbReference type="InterPro" id="IPR036291">
    <property type="entry name" value="NAD(P)-bd_dom_sf"/>
</dbReference>
<reference evidence="12" key="1">
    <citation type="submission" date="2023-01" db="EMBL/GenBank/DDBJ databases">
        <title>Key to firefly adult light organ development and bioluminescence: homeobox transcription factors regulate luciferase expression and transportation to peroxisome.</title>
        <authorList>
            <person name="Fu X."/>
        </authorList>
    </citation>
    <scope>NUCLEOTIDE SEQUENCE [LARGE SCALE GENOMIC DNA]</scope>
</reference>
<evidence type="ECO:0000256" key="7">
    <source>
        <dbReference type="ARBA" id="ARBA00049070"/>
    </source>
</evidence>
<dbReference type="AlphaFoldDB" id="A0AAN7PCK7"/>
<evidence type="ECO:0000256" key="8">
    <source>
        <dbReference type="SAM" id="MobiDB-lite"/>
    </source>
</evidence>
<dbReference type="Pfam" id="PF00107">
    <property type="entry name" value="ADH_zinc_N"/>
    <property type="match status" value="1"/>
</dbReference>
<dbReference type="EC" id="1.3.1.48" evidence="2"/>
<dbReference type="GO" id="GO:0006693">
    <property type="term" value="P:prostaglandin metabolic process"/>
    <property type="evidence" value="ECO:0007669"/>
    <property type="project" value="TreeGrafter"/>
</dbReference>
<evidence type="ECO:0000313" key="12">
    <source>
        <dbReference type="Proteomes" id="UP001353858"/>
    </source>
</evidence>
<organism evidence="11 12">
    <name type="scientific">Aquatica leii</name>
    <dbReference type="NCBI Taxonomy" id="1421715"/>
    <lineage>
        <taxon>Eukaryota</taxon>
        <taxon>Metazoa</taxon>
        <taxon>Ecdysozoa</taxon>
        <taxon>Arthropoda</taxon>
        <taxon>Hexapoda</taxon>
        <taxon>Insecta</taxon>
        <taxon>Pterygota</taxon>
        <taxon>Neoptera</taxon>
        <taxon>Endopterygota</taxon>
        <taxon>Coleoptera</taxon>
        <taxon>Polyphaga</taxon>
        <taxon>Elateriformia</taxon>
        <taxon>Elateroidea</taxon>
        <taxon>Lampyridae</taxon>
        <taxon>Luciolinae</taxon>
        <taxon>Aquatica</taxon>
    </lineage>
</organism>
<comment type="caution">
    <text evidence="11">The sequence shown here is derived from an EMBL/GenBank/DDBJ whole genome shotgun (WGS) entry which is preliminary data.</text>
</comment>
<evidence type="ECO:0000256" key="4">
    <source>
        <dbReference type="ARBA" id="ARBA00033119"/>
    </source>
</evidence>
<evidence type="ECO:0000256" key="6">
    <source>
        <dbReference type="ARBA" id="ARBA00048290"/>
    </source>
</evidence>
<dbReference type="InterPro" id="IPR013149">
    <property type="entry name" value="ADH-like_C"/>
</dbReference>
<comment type="catalytic activity">
    <reaction evidence="7">
        <text>13,14-dihydro-15-oxo-prostaglandin E1 + NADP(+) = 15-oxoprostaglandin E1 + NADPH + H(+)</text>
        <dbReference type="Rhea" id="RHEA:50584"/>
        <dbReference type="ChEBI" id="CHEBI:15378"/>
        <dbReference type="ChEBI" id="CHEBI:57401"/>
        <dbReference type="ChEBI" id="CHEBI:57783"/>
        <dbReference type="ChEBI" id="CHEBI:58349"/>
        <dbReference type="ChEBI" id="CHEBI:133408"/>
    </reaction>
    <physiologicalReaction direction="right-to-left" evidence="7">
        <dbReference type="Rhea" id="RHEA:50586"/>
    </physiologicalReaction>
</comment>
<evidence type="ECO:0000256" key="3">
    <source>
        <dbReference type="ARBA" id="ARBA00023002"/>
    </source>
</evidence>
<dbReference type="Pfam" id="PF16884">
    <property type="entry name" value="ADH_N_2"/>
    <property type="match status" value="1"/>
</dbReference>
<comment type="catalytic activity">
    <reaction evidence="6">
        <text>13,14-dihydro-15-oxo-PGF2alpha + NADP(+) = 15-oxoprostaglandin F2alpha + NADPH + H(+)</text>
        <dbReference type="Rhea" id="RHEA:50588"/>
        <dbReference type="ChEBI" id="CHEBI:15378"/>
        <dbReference type="ChEBI" id="CHEBI:57783"/>
        <dbReference type="ChEBI" id="CHEBI:58349"/>
        <dbReference type="ChEBI" id="CHEBI:133374"/>
        <dbReference type="ChEBI" id="CHEBI:133409"/>
    </reaction>
    <physiologicalReaction direction="right-to-left" evidence="6">
        <dbReference type="Rhea" id="RHEA:50590"/>
    </physiologicalReaction>
</comment>
<keyword evidence="12" id="KW-1185">Reference proteome</keyword>
<dbReference type="InterPro" id="IPR041694">
    <property type="entry name" value="ADH_N_2"/>
</dbReference>
<feature type="compositionally biased region" description="Polar residues" evidence="8">
    <location>
        <begin position="338"/>
        <end position="351"/>
    </location>
</feature>
<dbReference type="Proteomes" id="UP001353858">
    <property type="component" value="Unassembled WGS sequence"/>
</dbReference>
<dbReference type="GO" id="GO:0047522">
    <property type="term" value="F:15-oxoprostaglandin 13-reductase [NAD(P)+] activity"/>
    <property type="evidence" value="ECO:0007669"/>
    <property type="project" value="UniProtKB-EC"/>
</dbReference>
<dbReference type="SUPFAM" id="SSF50129">
    <property type="entry name" value="GroES-like"/>
    <property type="match status" value="1"/>
</dbReference>
<dbReference type="InterPro" id="IPR011032">
    <property type="entry name" value="GroES-like_sf"/>
</dbReference>